<dbReference type="RefSeq" id="WP_068803179.1">
    <property type="nucleotide sequence ID" value="NZ_CP014671.1"/>
</dbReference>
<sequence length="140" mass="14648">MSKATVTETIDVNASPDEAWALVGDFGGLVGWFPAVTESTVEGSGVGALRHLTMPDGNQLTERQEARDDAARCYEYVVIAGALPCTDYRSRLAVSPAGSGARITWTAEFLPLKDAPVDAVAFITSIYQGGLAGAKAVLEG</sequence>
<organism evidence="1 2">
    <name type="scientific">Immundisolibacter cernigliae</name>
    <dbReference type="NCBI Taxonomy" id="1810504"/>
    <lineage>
        <taxon>Bacteria</taxon>
        <taxon>Pseudomonadati</taxon>
        <taxon>Pseudomonadota</taxon>
        <taxon>Gammaproteobacteria</taxon>
        <taxon>Immundisolibacterales</taxon>
        <taxon>Immundisolibacteraceae</taxon>
        <taxon>Immundisolibacter</taxon>
    </lineage>
</organism>
<keyword evidence="2" id="KW-1185">Reference proteome</keyword>
<evidence type="ECO:0008006" key="3">
    <source>
        <dbReference type="Google" id="ProtNLM"/>
    </source>
</evidence>
<dbReference type="InParanoid" id="A0A1B1YS09"/>
<evidence type="ECO:0000313" key="2">
    <source>
        <dbReference type="Proteomes" id="UP000092952"/>
    </source>
</evidence>
<dbReference type="STRING" id="1810504.PG2T_05160"/>
<gene>
    <name evidence="1" type="ORF">PG2T_05160</name>
</gene>
<dbReference type="SUPFAM" id="SSF55961">
    <property type="entry name" value="Bet v1-like"/>
    <property type="match status" value="1"/>
</dbReference>
<accession>A0A1B1YS09</accession>
<name>A0A1B1YS09_9GAMM</name>
<dbReference type="InterPro" id="IPR023393">
    <property type="entry name" value="START-like_dom_sf"/>
</dbReference>
<dbReference type="Gene3D" id="3.30.530.20">
    <property type="match status" value="1"/>
</dbReference>
<dbReference type="KEGG" id="gbi:PG2T_05160"/>
<dbReference type="CDD" id="cd07821">
    <property type="entry name" value="PYR_PYL_RCAR_like"/>
    <property type="match status" value="1"/>
</dbReference>
<dbReference type="EMBL" id="CP014671">
    <property type="protein sequence ID" value="ANX03640.1"/>
    <property type="molecule type" value="Genomic_DNA"/>
</dbReference>
<protein>
    <recommendedName>
        <fullName evidence="3">Polyketide cyclase</fullName>
    </recommendedName>
</protein>
<proteinExistence type="predicted"/>
<evidence type="ECO:0000313" key="1">
    <source>
        <dbReference type="EMBL" id="ANX03640.1"/>
    </source>
</evidence>
<dbReference type="AlphaFoldDB" id="A0A1B1YS09"/>
<dbReference type="OrthoDB" id="1364128at2"/>
<dbReference type="InterPro" id="IPR019587">
    <property type="entry name" value="Polyketide_cyclase/dehydratase"/>
</dbReference>
<dbReference type="PANTHER" id="PTHR39332:SF7">
    <property type="entry name" value="SRPBCC FAMILY PROTEIN"/>
    <property type="match status" value="1"/>
</dbReference>
<dbReference type="Proteomes" id="UP000092952">
    <property type="component" value="Chromosome"/>
</dbReference>
<reference evidence="2" key="1">
    <citation type="submission" date="2016-03" db="EMBL/GenBank/DDBJ databases">
        <title>Complete genome sequence of Solimmundus cernigliae, representing a novel lineage of polycyclic aromatic hydrocarbon degraders within the Gammaproteobacteria.</title>
        <authorList>
            <person name="Singleton D.R."/>
            <person name="Dickey A.N."/>
            <person name="Scholl E.H."/>
            <person name="Wright F.A."/>
            <person name="Aitken M.D."/>
        </authorList>
    </citation>
    <scope>NUCLEOTIDE SEQUENCE [LARGE SCALE GENOMIC DNA]</scope>
    <source>
        <strain evidence="2">TR3.2</strain>
    </source>
</reference>
<dbReference type="Pfam" id="PF10604">
    <property type="entry name" value="Polyketide_cyc2"/>
    <property type="match status" value="1"/>
</dbReference>
<dbReference type="PANTHER" id="PTHR39332">
    <property type="entry name" value="BLL4707 PROTEIN"/>
    <property type="match status" value="1"/>
</dbReference>